<organism evidence="6 7">
    <name type="scientific">Gloeothece verrucosa (strain PCC 7822)</name>
    <name type="common">Cyanothece sp. (strain PCC 7822)</name>
    <dbReference type="NCBI Taxonomy" id="497965"/>
    <lineage>
        <taxon>Bacteria</taxon>
        <taxon>Bacillati</taxon>
        <taxon>Cyanobacteriota</taxon>
        <taxon>Cyanophyceae</taxon>
        <taxon>Oscillatoriophycideae</taxon>
        <taxon>Chroococcales</taxon>
        <taxon>Aphanothecaceae</taxon>
        <taxon>Gloeothece</taxon>
        <taxon>Gloeothece verrucosa</taxon>
    </lineage>
</organism>
<keyword evidence="2" id="KW-0813">Transport</keyword>
<proteinExistence type="inferred from homology"/>
<dbReference type="CDD" id="cd10147">
    <property type="entry name" value="Wzt_C-like"/>
    <property type="match status" value="1"/>
</dbReference>
<dbReference type="InterPro" id="IPR050683">
    <property type="entry name" value="Bact_Polysacc_Export_ATP-bd"/>
</dbReference>
<evidence type="ECO:0000256" key="1">
    <source>
        <dbReference type="ARBA" id="ARBA00005417"/>
    </source>
</evidence>
<dbReference type="CDD" id="cd03220">
    <property type="entry name" value="ABC_KpsT_Wzt"/>
    <property type="match status" value="1"/>
</dbReference>
<evidence type="ECO:0000256" key="3">
    <source>
        <dbReference type="ARBA" id="ARBA00022741"/>
    </source>
</evidence>
<dbReference type="InterPro" id="IPR003593">
    <property type="entry name" value="AAA+_ATPase"/>
</dbReference>
<dbReference type="GO" id="GO:0016887">
    <property type="term" value="F:ATP hydrolysis activity"/>
    <property type="evidence" value="ECO:0007669"/>
    <property type="project" value="InterPro"/>
</dbReference>
<reference evidence="7" key="1">
    <citation type="journal article" date="2011" name="MBio">
        <title>Novel metabolic attributes of the genus Cyanothece, comprising a group of unicellular nitrogen-fixing Cyanobacteria.</title>
        <authorList>
            <person name="Bandyopadhyay A."/>
            <person name="Elvitigala T."/>
            <person name="Welsh E."/>
            <person name="Stockel J."/>
            <person name="Liberton M."/>
            <person name="Min H."/>
            <person name="Sherman L.A."/>
            <person name="Pakrasi H.B."/>
        </authorList>
    </citation>
    <scope>NUCLEOTIDE SEQUENCE [LARGE SCALE GENOMIC DNA]</scope>
    <source>
        <strain evidence="7">PCC 7822</strain>
    </source>
</reference>
<protein>
    <submittedName>
        <fullName evidence="6">ABC transporter related protein</fullName>
    </submittedName>
</protein>
<dbReference type="PANTHER" id="PTHR46743:SF2">
    <property type="entry name" value="TEICHOIC ACIDS EXPORT ATP-BINDING PROTEIN TAGH"/>
    <property type="match status" value="1"/>
</dbReference>
<dbReference type="InterPro" id="IPR029439">
    <property type="entry name" value="Wzt_C"/>
</dbReference>
<dbReference type="PROSITE" id="PS50893">
    <property type="entry name" value="ABC_TRANSPORTER_2"/>
    <property type="match status" value="1"/>
</dbReference>
<dbReference type="eggNOG" id="COG1134">
    <property type="taxonomic scope" value="Bacteria"/>
</dbReference>
<dbReference type="Pfam" id="PF00005">
    <property type="entry name" value="ABC_tran"/>
    <property type="match status" value="1"/>
</dbReference>
<evidence type="ECO:0000256" key="2">
    <source>
        <dbReference type="ARBA" id="ARBA00022448"/>
    </source>
</evidence>
<dbReference type="Proteomes" id="UP000008206">
    <property type="component" value="Chromosome"/>
</dbReference>
<dbReference type="GO" id="GO:0140359">
    <property type="term" value="F:ABC-type transporter activity"/>
    <property type="evidence" value="ECO:0007669"/>
    <property type="project" value="InterPro"/>
</dbReference>
<dbReference type="InterPro" id="IPR015860">
    <property type="entry name" value="ABC_transpr_TagH-like"/>
</dbReference>
<evidence type="ECO:0000313" key="7">
    <source>
        <dbReference type="Proteomes" id="UP000008206"/>
    </source>
</evidence>
<dbReference type="PANTHER" id="PTHR46743">
    <property type="entry name" value="TEICHOIC ACIDS EXPORT ATP-BINDING PROTEIN TAGH"/>
    <property type="match status" value="1"/>
</dbReference>
<dbReference type="HOGENOM" id="CLU_000604_101_4_3"/>
<keyword evidence="3" id="KW-0547">Nucleotide-binding</keyword>
<dbReference type="SMART" id="SM00382">
    <property type="entry name" value="AAA"/>
    <property type="match status" value="1"/>
</dbReference>
<accession>E0U822</accession>
<dbReference type="OrthoDB" id="9778870at2"/>
<dbReference type="InterPro" id="IPR027417">
    <property type="entry name" value="P-loop_NTPase"/>
</dbReference>
<dbReference type="RefSeq" id="WP_013325265.1">
    <property type="nucleotide sequence ID" value="NC_014501.1"/>
</dbReference>
<dbReference type="InterPro" id="IPR003439">
    <property type="entry name" value="ABC_transporter-like_ATP-bd"/>
</dbReference>
<dbReference type="EMBL" id="CP002198">
    <property type="protein sequence ID" value="ADN17227.1"/>
    <property type="molecule type" value="Genomic_DNA"/>
</dbReference>
<name>E0U822_GLOV7</name>
<dbReference type="AlphaFoldDB" id="E0U822"/>
<evidence type="ECO:0000259" key="5">
    <source>
        <dbReference type="PROSITE" id="PS50893"/>
    </source>
</evidence>
<dbReference type="GO" id="GO:0005524">
    <property type="term" value="F:ATP binding"/>
    <property type="evidence" value="ECO:0007669"/>
    <property type="project" value="UniProtKB-KW"/>
</dbReference>
<dbReference type="Gene3D" id="2.70.50.60">
    <property type="entry name" value="abc- transporter (atp binding component) like domain"/>
    <property type="match status" value="1"/>
</dbReference>
<comment type="similarity">
    <text evidence="1">Belongs to the ABC transporter superfamily.</text>
</comment>
<feature type="domain" description="ABC transporter" evidence="5">
    <location>
        <begin position="45"/>
        <end position="267"/>
    </location>
</feature>
<dbReference type="STRING" id="497965.Cyan7822_5348"/>
<dbReference type="KEGG" id="cyj:Cyan7822_5348"/>
<evidence type="ECO:0000313" key="6">
    <source>
        <dbReference type="EMBL" id="ADN17227.1"/>
    </source>
</evidence>
<keyword evidence="7" id="KW-1185">Reference proteome</keyword>
<evidence type="ECO:0000256" key="4">
    <source>
        <dbReference type="ARBA" id="ARBA00022840"/>
    </source>
</evidence>
<sequence length="439" mass="48792">MSDTIIRVENLGKKYIIGHQQGGHSRYVALRDVLANSAKSVWKSIRQPKAARNNNREEFWALKDVSFEVKRGEAIGIIGRNGAGKSTLLKILSRITEPTRGRVTLEGRVASLLEVGTGFHPELTGRENIYLNGAILGMTKAEIKRKFDEIVAFAEVEKFLDTPVKRYSSGMYVRLAFAVAAHLEPEILVVDEVLAVGDAQFQKKCLGKMKDVSTQEGRTVLFVSHQMSMISSLCTKAVLLESGEISQVGLPSDVILSYYSSGYSSPAQVDFTKLNKPIGDDYAVLLEAYVKNAKGEITTEIDINETITIGMRYKVLVERGFNRVYPYPNCNVFASDGTHVFYSSIPNSELNPPTLGEYIAEFSIPSNLLNSGTYFVGLAFSCCDLGVKVHFYEQNALCFNIKENLEANLYNTRNGWSGVLPGIIHPKLKWKLKKQVGYF</sequence>
<gene>
    <name evidence="6" type="ordered locus">Cyan7822_5348</name>
</gene>
<dbReference type="GO" id="GO:0016020">
    <property type="term" value="C:membrane"/>
    <property type="evidence" value="ECO:0007669"/>
    <property type="project" value="InterPro"/>
</dbReference>
<dbReference type="Gene3D" id="3.40.50.300">
    <property type="entry name" value="P-loop containing nucleotide triphosphate hydrolases"/>
    <property type="match status" value="1"/>
</dbReference>
<dbReference type="SUPFAM" id="SSF52540">
    <property type="entry name" value="P-loop containing nucleoside triphosphate hydrolases"/>
    <property type="match status" value="1"/>
</dbReference>
<keyword evidence="4" id="KW-0067">ATP-binding</keyword>